<sequence length="468" mass="52031">MLRHYSHLAFRYAGRRRLIPTAAGLAVLGAGSATYCFSNTARIHLDTDREAGRGVLRKEVHPRSDLTGIEAKLRRVEHTQEYGEVTGIRRYDAAALPSNDPMEDCSAMNMYAVPDGYHTYFGLFDGHNGPQTSNWLVSNLMLALLGSMCDLWTRVKASAPDADPTVEDFEKTFKETFQRVDDQIVLEAAEQALAVPTRDEGVELLTLAYAGSCATVAFYDSHSRLLHVGVVGDSRAVLGRRVALPDGRGYVYEVRELTVDQNGWNPAEQSRLLAQHPGEHVVENGRVMGWGVSRAFGDAAYKWPLDLYRRLAEKYLAYPPGPDLKTPPYLIAEPEVTTTKVEPGDFLIIASDGLWEWLTSEDAVGLVGWWLDARASDPTGSVRQRGRQPLLPKDLPVTGDYDPNAVRIRTPKQEPRFVNKDENAATHLLRNALGGADERRLAALLSIEPGPECRRRRDDITTQVVFFS</sequence>
<proteinExistence type="predicted"/>
<dbReference type="PANTHER" id="PTHR13832">
    <property type="entry name" value="PROTEIN PHOSPHATASE 2C"/>
    <property type="match status" value="1"/>
</dbReference>
<dbReference type="SUPFAM" id="SSF81606">
    <property type="entry name" value="PP2C-like"/>
    <property type="match status" value="1"/>
</dbReference>
<organism evidence="2 3">
    <name type="scientific">Phanerochaete sordida</name>
    <dbReference type="NCBI Taxonomy" id="48140"/>
    <lineage>
        <taxon>Eukaryota</taxon>
        <taxon>Fungi</taxon>
        <taxon>Dikarya</taxon>
        <taxon>Basidiomycota</taxon>
        <taxon>Agaricomycotina</taxon>
        <taxon>Agaricomycetes</taxon>
        <taxon>Polyporales</taxon>
        <taxon>Phanerochaetaceae</taxon>
        <taxon>Phanerochaete</taxon>
    </lineage>
</organism>
<dbReference type="Gene3D" id="3.60.40.10">
    <property type="entry name" value="PPM-type phosphatase domain"/>
    <property type="match status" value="1"/>
</dbReference>
<gene>
    <name evidence="2" type="ORF">PsYK624_042160</name>
</gene>
<dbReference type="Proteomes" id="UP000703269">
    <property type="component" value="Unassembled WGS sequence"/>
</dbReference>
<dbReference type="GO" id="GO:0004741">
    <property type="term" value="F:[pyruvate dehydrogenase (acetyl-transferring)]-phosphatase activity"/>
    <property type="evidence" value="ECO:0007669"/>
    <property type="project" value="TreeGrafter"/>
</dbReference>
<protein>
    <submittedName>
        <fullName evidence="2">Protein serine/threonine phosphatase 2C family protein</fullName>
    </submittedName>
</protein>
<dbReference type="InterPro" id="IPR036457">
    <property type="entry name" value="PPM-type-like_dom_sf"/>
</dbReference>
<feature type="domain" description="PPM-type phosphatase" evidence="1">
    <location>
        <begin position="90"/>
        <end position="467"/>
    </location>
</feature>
<keyword evidence="3" id="KW-1185">Reference proteome</keyword>
<accession>A0A9P3G4I3</accession>
<reference evidence="2 3" key="1">
    <citation type="submission" date="2021-08" db="EMBL/GenBank/DDBJ databases">
        <title>Draft Genome Sequence of Phanerochaete sordida strain YK-624.</title>
        <authorList>
            <person name="Mori T."/>
            <person name="Dohra H."/>
            <person name="Suzuki T."/>
            <person name="Kawagishi H."/>
            <person name="Hirai H."/>
        </authorList>
    </citation>
    <scope>NUCLEOTIDE SEQUENCE [LARGE SCALE GENOMIC DNA]</scope>
    <source>
        <strain evidence="2 3">YK-624</strain>
    </source>
</reference>
<dbReference type="OrthoDB" id="420076at2759"/>
<dbReference type="PROSITE" id="PS51746">
    <property type="entry name" value="PPM_2"/>
    <property type="match status" value="1"/>
</dbReference>
<dbReference type="InterPro" id="IPR001932">
    <property type="entry name" value="PPM-type_phosphatase-like_dom"/>
</dbReference>
<dbReference type="CDD" id="cd00143">
    <property type="entry name" value="PP2Cc"/>
    <property type="match status" value="1"/>
</dbReference>
<dbReference type="AlphaFoldDB" id="A0A9P3G4I3"/>
<dbReference type="EMBL" id="BPQB01000008">
    <property type="protein sequence ID" value="GJE88133.1"/>
    <property type="molecule type" value="Genomic_DNA"/>
</dbReference>
<dbReference type="GO" id="GO:0005739">
    <property type="term" value="C:mitochondrion"/>
    <property type="evidence" value="ECO:0007669"/>
    <property type="project" value="TreeGrafter"/>
</dbReference>
<name>A0A9P3G4I3_9APHY</name>
<comment type="caution">
    <text evidence="2">The sequence shown here is derived from an EMBL/GenBank/DDBJ whole genome shotgun (WGS) entry which is preliminary data.</text>
</comment>
<dbReference type="PANTHER" id="PTHR13832:SF792">
    <property type="entry name" value="GM14286P"/>
    <property type="match status" value="1"/>
</dbReference>
<evidence type="ECO:0000313" key="2">
    <source>
        <dbReference type="EMBL" id="GJE88133.1"/>
    </source>
</evidence>
<dbReference type="Pfam" id="PF00481">
    <property type="entry name" value="PP2C"/>
    <property type="match status" value="1"/>
</dbReference>
<evidence type="ECO:0000259" key="1">
    <source>
        <dbReference type="PROSITE" id="PS51746"/>
    </source>
</evidence>
<dbReference type="SMART" id="SM00332">
    <property type="entry name" value="PP2Cc"/>
    <property type="match status" value="1"/>
</dbReference>
<evidence type="ECO:0000313" key="3">
    <source>
        <dbReference type="Proteomes" id="UP000703269"/>
    </source>
</evidence>
<dbReference type="InterPro" id="IPR015655">
    <property type="entry name" value="PP2C"/>
</dbReference>